<evidence type="ECO:0000313" key="1">
    <source>
        <dbReference type="EMBL" id="JAD64874.1"/>
    </source>
</evidence>
<reference evidence="1" key="2">
    <citation type="journal article" date="2015" name="Data Brief">
        <title>Shoot transcriptome of the giant reed, Arundo donax.</title>
        <authorList>
            <person name="Barrero R.A."/>
            <person name="Guerrero F.D."/>
            <person name="Moolhuijzen P."/>
            <person name="Goolsby J.A."/>
            <person name="Tidwell J."/>
            <person name="Bellgard S.E."/>
            <person name="Bellgard M.I."/>
        </authorList>
    </citation>
    <scope>NUCLEOTIDE SEQUENCE</scope>
    <source>
        <tissue evidence="1">Shoot tissue taken approximately 20 cm above the soil surface</tissue>
    </source>
</reference>
<reference evidence="1" key="1">
    <citation type="submission" date="2014-09" db="EMBL/GenBank/DDBJ databases">
        <authorList>
            <person name="Magalhaes I.L.F."/>
            <person name="Oliveira U."/>
            <person name="Santos F.R."/>
            <person name="Vidigal T.H.D.A."/>
            <person name="Brescovit A.D."/>
            <person name="Santos A.J."/>
        </authorList>
    </citation>
    <scope>NUCLEOTIDE SEQUENCE</scope>
    <source>
        <tissue evidence="1">Shoot tissue taken approximately 20 cm above the soil surface</tissue>
    </source>
</reference>
<protein>
    <submittedName>
        <fullName evidence="1">Uncharacterized protein</fullName>
    </submittedName>
</protein>
<dbReference type="AlphaFoldDB" id="A0A0A9BLK9"/>
<dbReference type="EMBL" id="GBRH01233021">
    <property type="protein sequence ID" value="JAD64874.1"/>
    <property type="molecule type" value="Transcribed_RNA"/>
</dbReference>
<sequence length="43" mass="5009">MQRSNSSISIQWKSLLPLKQGIILHDYKFLAIKYYLVTVSILV</sequence>
<name>A0A0A9BLK9_ARUDO</name>
<accession>A0A0A9BLK9</accession>
<proteinExistence type="predicted"/>
<organism evidence="1">
    <name type="scientific">Arundo donax</name>
    <name type="common">Giant reed</name>
    <name type="synonym">Donax arundinaceus</name>
    <dbReference type="NCBI Taxonomy" id="35708"/>
    <lineage>
        <taxon>Eukaryota</taxon>
        <taxon>Viridiplantae</taxon>
        <taxon>Streptophyta</taxon>
        <taxon>Embryophyta</taxon>
        <taxon>Tracheophyta</taxon>
        <taxon>Spermatophyta</taxon>
        <taxon>Magnoliopsida</taxon>
        <taxon>Liliopsida</taxon>
        <taxon>Poales</taxon>
        <taxon>Poaceae</taxon>
        <taxon>PACMAD clade</taxon>
        <taxon>Arundinoideae</taxon>
        <taxon>Arundineae</taxon>
        <taxon>Arundo</taxon>
    </lineage>
</organism>